<dbReference type="Pfam" id="PF06422">
    <property type="entry name" value="PDR_CDR"/>
    <property type="match status" value="1"/>
</dbReference>
<dbReference type="CDD" id="cd03233">
    <property type="entry name" value="ABCG_PDR_domain1"/>
    <property type="match status" value="1"/>
</dbReference>
<evidence type="ECO:0000256" key="6">
    <source>
        <dbReference type="ARBA" id="ARBA00022840"/>
    </source>
</evidence>
<comment type="similarity">
    <text evidence="2">Belongs to the ABC transporter superfamily. ABCG family. PDR (TC 3.A.1.205) subfamily.</text>
</comment>
<keyword evidence="6" id="KW-0067">ATP-binding</keyword>
<dbReference type="CDD" id="cd03232">
    <property type="entry name" value="ABCG_PDR_domain2"/>
    <property type="match status" value="1"/>
</dbReference>
<dbReference type="GO" id="GO:0016887">
    <property type="term" value="F:ATP hydrolysis activity"/>
    <property type="evidence" value="ECO:0007669"/>
    <property type="project" value="InterPro"/>
</dbReference>
<dbReference type="PROSITE" id="PS50893">
    <property type="entry name" value="ABC_TRANSPORTER_2"/>
    <property type="match status" value="2"/>
</dbReference>
<keyword evidence="8" id="KW-0472">Membrane</keyword>
<feature type="region of interest" description="Disordered" evidence="9">
    <location>
        <begin position="764"/>
        <end position="793"/>
    </location>
</feature>
<dbReference type="InterPro" id="IPR034001">
    <property type="entry name" value="ABCG_PDR_1"/>
</dbReference>
<keyword evidence="7" id="KW-1133">Transmembrane helix</keyword>
<dbReference type="InterPro" id="IPR003439">
    <property type="entry name" value="ABC_transporter-like_ATP-bd"/>
</dbReference>
<proteinExistence type="inferred from homology"/>
<sequence>MSPNTSDDTDDETITSSAPQNDQNEESLSPAAVARLVRRVSAAHDPDRKIDPFDVDDPNWTLERTLAIAIDRGARDGAGPLSPHVTLAWKDVSVYGDDVGRATQQDALSLFTNLITMIRNSLKKPQERRILHDIDGILAPGEMMLVLGPPSSGCTTLLRMLSGQIEGYRKWSGSISYSGINLETMRKRFAGMLTFNDAIDHHFPYLTVSQTLEFAASTKTPRMRMDGVSRKQYIEGIKNILMAIFGLRHTAQTRVGNDFVRGVSGGERRRVSIAEMLLTRACVTCWDNPTKGLDSSTSLDFARALRVATDLTNNVSISALYQPGDSLAGTYDKVLLLHEGRQIYFGDVHAAKGFFETMGFVCPSRQTVAEFLVSITDPSARVVREGCENQVPRTAQEFEDRWRASADYHNLRLAIEEHLDTVDSMQSQELNRFKSVRSAERAPATRVYSPYTLNLGMQFTTTFKRAVQRIQGEYAYFTAITATMLIIPLIMGSMFYQIDPGTSGFFSKGGIIFFIVLFNIIINFAEIVAQFSQRPIVEKHHAYSMYHPYIDALATMISQYPIKIINIMLFTVIVYFMADLKKEAGPFFLFVVFTYLTTVTMTAWFRIIAAFTSTVDIALAVAGLSILPLAMYGGYVIPRPSMHPWFKWISYINPIYYTIEALMAIEFHGRQAPCQQLIPSGPGYENVDTQNQVCAVIGARPGVPYVVGDEYIALSHGYSYDHVWRNLGISIAFFLAFTIIYAATTEFMKSSNGTSQMVFRKNSPWATAKPHDTESGAAGTSGTDEKVATGGSTPGIESGKDVFSWKHLNYDIDIKGTTRRLLSDVEGFVEPGTLTALMGASGAGKTTLLNVLAQRVGGVGIVTGDPTINGVALDASFQQRTGYVQQQDIHMAEMTVREAFRFSASLRQPQEVSLEEKYAYVEKIISILGLEDFAEAVIGIPGKGLSAEKRKRTTIGLELVARPSLLIFVDEPTSGLDSQSAWSIVQLLRDLANAGQAILCTIHQPSATLIEQFDRLLLLARGGKTVYFGDLGRDSQTVLDYFAGYGAPRCPEGANPAEYILEQIGAGATGQATLDWPSVWQSSIERRAVTERIEHFESLGRSNPAQDSSAPMRKFATSWWQQYLLVQKRLFVQQWRSPGYINSKLAINVIGGLFMGFTFYKEQNSVQGLQNKVFSVFTILLLCLILMVLVQPRLIELRKIYDVREKHSNMYHWSVFVVANVLVEIPFNFVISSICFLCWYFPVGWWRDISDGRGAFMYLVFSVYQIYHATFSQALAVVTPNAETAAMLTILFYTFILAFSGVLQPLSQLVGFWHFAYYVSPFTWLVSAMMSTGVHDVPVQCTVAETNVFQPPQGQTCGEYAGAFANASMATLYNPDANQDCQFCQFAVADVYLGALNMSYDDRWRNFGFLIVYTAFNVAVFTLGFYLYSGPGLGNTLKRVFKAKKA</sequence>
<dbReference type="Gene3D" id="3.40.50.300">
    <property type="entry name" value="P-loop containing nucleotide triphosphate hydrolases"/>
    <property type="match status" value="2"/>
</dbReference>
<organism evidence="11 12">
    <name type="scientific">Alternaria alternata</name>
    <name type="common">Alternaria rot fungus</name>
    <name type="synonym">Torula alternata</name>
    <dbReference type="NCBI Taxonomy" id="5599"/>
    <lineage>
        <taxon>Eukaryota</taxon>
        <taxon>Fungi</taxon>
        <taxon>Dikarya</taxon>
        <taxon>Ascomycota</taxon>
        <taxon>Pezizomycotina</taxon>
        <taxon>Dothideomycetes</taxon>
        <taxon>Pleosporomycetidae</taxon>
        <taxon>Pleosporales</taxon>
        <taxon>Pleosporineae</taxon>
        <taxon>Pleosporaceae</taxon>
        <taxon>Alternaria</taxon>
        <taxon>Alternaria sect. Alternaria</taxon>
        <taxon>Alternaria alternata complex</taxon>
    </lineage>
</organism>
<keyword evidence="4" id="KW-0812">Transmembrane</keyword>
<dbReference type="VEuPathDB" id="FungiDB:CC77DRAFT_924493"/>
<comment type="subcellular location">
    <subcellularLocation>
        <location evidence="1">Membrane</location>
        <topology evidence="1">Multi-pass membrane protein</topology>
    </subcellularLocation>
</comment>
<feature type="domain" description="ABC transporter" evidence="10">
    <location>
        <begin position="116"/>
        <end position="364"/>
    </location>
</feature>
<dbReference type="EMBL" id="PDXD01000059">
    <property type="protein sequence ID" value="RYN66168.1"/>
    <property type="molecule type" value="Genomic_DNA"/>
</dbReference>
<protein>
    <submittedName>
        <fullName evidence="11">Brefeldin A resistance protein</fullName>
    </submittedName>
</protein>
<dbReference type="Pfam" id="PF00005">
    <property type="entry name" value="ABC_tran"/>
    <property type="match status" value="2"/>
</dbReference>
<evidence type="ECO:0000256" key="1">
    <source>
        <dbReference type="ARBA" id="ARBA00004141"/>
    </source>
</evidence>
<dbReference type="InterPro" id="IPR003593">
    <property type="entry name" value="AAA+_ATPase"/>
</dbReference>
<dbReference type="Pfam" id="PF01061">
    <property type="entry name" value="ABC2_membrane"/>
    <property type="match status" value="2"/>
</dbReference>
<dbReference type="Pfam" id="PF19055">
    <property type="entry name" value="ABC2_membrane_7"/>
    <property type="match status" value="1"/>
</dbReference>
<dbReference type="InterPro" id="IPR013525">
    <property type="entry name" value="ABC2_TM"/>
</dbReference>
<feature type="region of interest" description="Disordered" evidence="9">
    <location>
        <begin position="1"/>
        <end position="32"/>
    </location>
</feature>
<evidence type="ECO:0000256" key="9">
    <source>
        <dbReference type="SAM" id="MobiDB-lite"/>
    </source>
</evidence>
<evidence type="ECO:0000256" key="5">
    <source>
        <dbReference type="ARBA" id="ARBA00022741"/>
    </source>
</evidence>
<dbReference type="GO" id="GO:0140359">
    <property type="term" value="F:ABC-type transporter activity"/>
    <property type="evidence" value="ECO:0007669"/>
    <property type="project" value="InterPro"/>
</dbReference>
<dbReference type="InterPro" id="IPR034003">
    <property type="entry name" value="ABCG_PDR_2"/>
</dbReference>
<evidence type="ECO:0000256" key="2">
    <source>
        <dbReference type="ARBA" id="ARBA00006012"/>
    </source>
</evidence>
<dbReference type="SMART" id="SM00382">
    <property type="entry name" value="AAA"/>
    <property type="match status" value="2"/>
</dbReference>
<dbReference type="PANTHER" id="PTHR19241">
    <property type="entry name" value="ATP-BINDING CASSETTE TRANSPORTER"/>
    <property type="match status" value="1"/>
</dbReference>
<comment type="caution">
    <text evidence="11">The sequence shown here is derived from an EMBL/GenBank/DDBJ whole genome shotgun (WGS) entry which is preliminary data.</text>
</comment>
<evidence type="ECO:0000256" key="7">
    <source>
        <dbReference type="ARBA" id="ARBA00022989"/>
    </source>
</evidence>
<feature type="domain" description="ABC transporter" evidence="10">
    <location>
        <begin position="803"/>
        <end position="1047"/>
    </location>
</feature>
<dbReference type="InterPro" id="IPR017871">
    <property type="entry name" value="ABC_transporter-like_CS"/>
</dbReference>
<evidence type="ECO:0000313" key="11">
    <source>
        <dbReference type="EMBL" id="RYN66168.1"/>
    </source>
</evidence>
<dbReference type="InterPro" id="IPR010929">
    <property type="entry name" value="PDR_CDR_ABC"/>
</dbReference>
<dbReference type="GO" id="GO:0016020">
    <property type="term" value="C:membrane"/>
    <property type="evidence" value="ECO:0007669"/>
    <property type="project" value="UniProtKB-SubCell"/>
</dbReference>
<dbReference type="FunFam" id="3.40.50.300:FF:000054">
    <property type="entry name" value="ABC multidrug transporter atrF"/>
    <property type="match status" value="1"/>
</dbReference>
<evidence type="ECO:0000313" key="12">
    <source>
        <dbReference type="Proteomes" id="UP000291422"/>
    </source>
</evidence>
<evidence type="ECO:0000256" key="8">
    <source>
        <dbReference type="ARBA" id="ARBA00023136"/>
    </source>
</evidence>
<dbReference type="InterPro" id="IPR043926">
    <property type="entry name" value="ABCG_dom"/>
</dbReference>
<dbReference type="InterPro" id="IPR027417">
    <property type="entry name" value="P-loop_NTPase"/>
</dbReference>
<gene>
    <name evidence="11" type="ORF">AA0117_g11861</name>
</gene>
<dbReference type="SUPFAM" id="SSF52540">
    <property type="entry name" value="P-loop containing nucleoside triphosphate hydrolases"/>
    <property type="match status" value="2"/>
</dbReference>
<evidence type="ECO:0000256" key="3">
    <source>
        <dbReference type="ARBA" id="ARBA00022448"/>
    </source>
</evidence>
<evidence type="ECO:0000259" key="10">
    <source>
        <dbReference type="PROSITE" id="PS50893"/>
    </source>
</evidence>
<dbReference type="PROSITE" id="PS00211">
    <property type="entry name" value="ABC_TRANSPORTER_1"/>
    <property type="match status" value="1"/>
</dbReference>
<keyword evidence="3" id="KW-0813">Transport</keyword>
<reference evidence="12" key="1">
    <citation type="journal article" date="2019" name="bioRxiv">
        <title>Genomics, evolutionary history and diagnostics of the Alternaria alternata species group including apple and Asian pear pathotypes.</title>
        <authorList>
            <person name="Armitage A.D."/>
            <person name="Cockerton H.M."/>
            <person name="Sreenivasaprasad S."/>
            <person name="Woodhall J.W."/>
            <person name="Lane C.R."/>
            <person name="Harrison R.J."/>
            <person name="Clarkson J.P."/>
        </authorList>
    </citation>
    <scope>NUCLEOTIDE SEQUENCE [LARGE SCALE GENOMIC DNA]</scope>
    <source>
        <strain evidence="12">FERA 1177</strain>
    </source>
</reference>
<accession>A0A4Q4N1Z6</accession>
<dbReference type="GO" id="GO:0005524">
    <property type="term" value="F:ATP binding"/>
    <property type="evidence" value="ECO:0007669"/>
    <property type="project" value="UniProtKB-KW"/>
</dbReference>
<evidence type="ECO:0000256" key="4">
    <source>
        <dbReference type="ARBA" id="ARBA00022692"/>
    </source>
</evidence>
<keyword evidence="5" id="KW-0547">Nucleotide-binding</keyword>
<dbReference type="Proteomes" id="UP000291422">
    <property type="component" value="Unassembled WGS sequence"/>
</dbReference>
<name>A0A4Q4N1Z6_ALTAL</name>